<dbReference type="InterPro" id="IPR039767">
    <property type="entry name" value="RALBP1"/>
</dbReference>
<feature type="compositionally biased region" description="Basic and acidic residues" evidence="1">
    <location>
        <begin position="387"/>
        <end position="405"/>
    </location>
</feature>
<evidence type="ECO:0000313" key="3">
    <source>
        <dbReference type="EnsemblMetazoa" id="XP_022672164"/>
    </source>
</evidence>
<proteinExistence type="predicted"/>
<feature type="compositionally biased region" description="Basic and acidic residues" evidence="1">
    <location>
        <begin position="275"/>
        <end position="296"/>
    </location>
</feature>
<dbReference type="Gene3D" id="1.20.58.90">
    <property type="match status" value="1"/>
</dbReference>
<dbReference type="InParanoid" id="A0A7M7L122"/>
<dbReference type="GO" id="GO:0005096">
    <property type="term" value="F:GTPase activator activity"/>
    <property type="evidence" value="ECO:0007669"/>
    <property type="project" value="InterPro"/>
</dbReference>
<feature type="compositionally biased region" description="Basic and acidic residues" evidence="1">
    <location>
        <begin position="17"/>
        <end position="29"/>
    </location>
</feature>
<feature type="region of interest" description="Disordered" evidence="1">
    <location>
        <begin position="354"/>
        <end position="422"/>
    </location>
</feature>
<accession>A0A7M7L122</accession>
<dbReference type="PANTHER" id="PTHR12783:SF5">
    <property type="entry name" value="RALA-BINDING PROTEIN 1"/>
    <property type="match status" value="1"/>
</dbReference>
<sequence length="682" mass="76878">MDFDSPEAEQDFPGLYTEDKIGGDDESRKILSVKKKKDKDKDKGYKAFEEDGSGGSTEDLNKGSSSRRFKFGKSSSKSSSKPVKVKLFGVELKDVVQRNPSDEPKRPLVPRFLLRALNYLEREYKPGMNFYKGTSHYKSKIHVVRHGLNYGEELPLQDPQIVAGLVKLFVRELPCHILGAVIESKLEEARPSEKKAQKIQNLYKNEVSGVNRAVFERLVLHMDIIGIDLTPLLRVSQRALALLKPVMSPLSVEDELKVEEARLARMHAQVATKENGSKDKTGSKDTSKHKDNEEKLWEAQRNVTQLKRKLKQMNSVSHTDDKEVELNLKERIEDPVVIKDDHKKETFLKKDQEPISAIVEEPRTKSPAKKEQYKEAYTAHHNSASRIKSEELDSNRQVEEKKVEVPNDSEQNTVEDSMAPVAKSETEEVKAMAEALDPGTHASAEKISPVSEPKHDQILQPVPVPPIEAKPPSLPSATAINKPLRISSPVDNPTHIVQDIQNVFADTTSFDQVVESFQTNTIGSDSIVASTSPFGPSSEPILNATGPPLPEAQLVKPEALTGKPLEDAELRRIQQEWRFVLAEQVELLRMNHDLKRRIRDEYKQIKMIQMVRNHKSRLSQIKPMYHDPLEKIPTDKLCEVLQRLIESNTNLTNATKAVAAQVFDEKLAVARARALERCISLN</sequence>
<evidence type="ECO:0000259" key="2">
    <source>
        <dbReference type="PROSITE" id="PS50238"/>
    </source>
</evidence>
<reference evidence="3" key="1">
    <citation type="submission" date="2021-01" db="UniProtKB">
        <authorList>
            <consortium name="EnsemblMetazoa"/>
        </authorList>
    </citation>
    <scope>IDENTIFICATION</scope>
</reference>
<dbReference type="InterPro" id="IPR008936">
    <property type="entry name" value="Rho_GTPase_activation_prot"/>
</dbReference>
<dbReference type="OMA" id="NYLEREY"/>
<dbReference type="EnsemblMetazoa" id="XM_022816429">
    <property type="protein sequence ID" value="XP_022672164"/>
    <property type="gene ID" value="LOC111254950"/>
</dbReference>
<evidence type="ECO:0000256" key="1">
    <source>
        <dbReference type="SAM" id="MobiDB-lite"/>
    </source>
</evidence>
<feature type="region of interest" description="Disordered" evidence="1">
    <location>
        <begin position="268"/>
        <end position="296"/>
    </location>
</feature>
<dbReference type="GeneID" id="111254950"/>
<organism evidence="3 4">
    <name type="scientific">Varroa destructor</name>
    <name type="common">Honeybee mite</name>
    <dbReference type="NCBI Taxonomy" id="109461"/>
    <lineage>
        <taxon>Eukaryota</taxon>
        <taxon>Metazoa</taxon>
        <taxon>Ecdysozoa</taxon>
        <taxon>Arthropoda</taxon>
        <taxon>Chelicerata</taxon>
        <taxon>Arachnida</taxon>
        <taxon>Acari</taxon>
        <taxon>Parasitiformes</taxon>
        <taxon>Mesostigmata</taxon>
        <taxon>Gamasina</taxon>
        <taxon>Dermanyssoidea</taxon>
        <taxon>Varroidae</taxon>
        <taxon>Varroa</taxon>
    </lineage>
</organism>
<feature type="domain" description="Rho-GAP" evidence="2">
    <location>
        <begin position="90"/>
        <end position="278"/>
    </location>
</feature>
<name>A0A7M7L122_VARDE</name>
<feature type="region of interest" description="Disordered" evidence="1">
    <location>
        <begin position="1"/>
        <end position="80"/>
    </location>
</feature>
<dbReference type="SUPFAM" id="SSF48350">
    <property type="entry name" value="GTPase activation domain, GAP"/>
    <property type="match status" value="1"/>
</dbReference>
<protein>
    <recommendedName>
        <fullName evidence="2">Rho-GAP domain-containing protein</fullName>
    </recommendedName>
</protein>
<evidence type="ECO:0000313" key="4">
    <source>
        <dbReference type="Proteomes" id="UP000594260"/>
    </source>
</evidence>
<dbReference type="Gene3D" id="1.10.555.10">
    <property type="entry name" value="Rho GTPase activation protein"/>
    <property type="match status" value="1"/>
</dbReference>
<feature type="compositionally biased region" description="Basic and acidic residues" evidence="1">
    <location>
        <begin position="360"/>
        <end position="378"/>
    </location>
</feature>
<dbReference type="Proteomes" id="UP000594260">
    <property type="component" value="Unplaced"/>
</dbReference>
<dbReference type="OrthoDB" id="10033734at2759"/>
<dbReference type="AlphaFoldDB" id="A0A7M7L122"/>
<dbReference type="GO" id="GO:0007264">
    <property type="term" value="P:small GTPase-mediated signal transduction"/>
    <property type="evidence" value="ECO:0007669"/>
    <property type="project" value="InterPro"/>
</dbReference>
<dbReference type="KEGG" id="vde:111254950"/>
<dbReference type="GO" id="GO:0031267">
    <property type="term" value="F:small GTPase binding"/>
    <property type="evidence" value="ECO:0007669"/>
    <property type="project" value="InterPro"/>
</dbReference>
<dbReference type="PANTHER" id="PTHR12783">
    <property type="entry name" value="RALA BINDING PROTEIN 1 RALBP1"/>
    <property type="match status" value="1"/>
</dbReference>
<feature type="compositionally biased region" description="Acidic residues" evidence="1">
    <location>
        <begin position="1"/>
        <end position="10"/>
    </location>
</feature>
<keyword evidence="4" id="KW-1185">Reference proteome</keyword>
<dbReference type="RefSeq" id="XP_022672164.1">
    <property type="nucleotide sequence ID" value="XM_022816429.1"/>
</dbReference>
<dbReference type="InterPro" id="IPR000198">
    <property type="entry name" value="RhoGAP_dom"/>
</dbReference>
<feature type="compositionally biased region" description="Basic and acidic residues" evidence="1">
    <location>
        <begin position="39"/>
        <end position="49"/>
    </location>
</feature>
<dbReference type="PROSITE" id="PS50238">
    <property type="entry name" value="RHOGAP"/>
    <property type="match status" value="1"/>
</dbReference>